<dbReference type="AlphaFoldDB" id="A0A098S318"/>
<keyword evidence="1" id="KW-0812">Transmembrane</keyword>
<keyword evidence="1" id="KW-1133">Transmembrane helix</keyword>
<proteinExistence type="predicted"/>
<evidence type="ECO:0000313" key="3">
    <source>
        <dbReference type="Proteomes" id="UP000029736"/>
    </source>
</evidence>
<feature type="transmembrane region" description="Helical" evidence="1">
    <location>
        <begin position="68"/>
        <end position="90"/>
    </location>
</feature>
<feature type="transmembrane region" description="Helical" evidence="1">
    <location>
        <begin position="134"/>
        <end position="152"/>
    </location>
</feature>
<comment type="caution">
    <text evidence="2">The sequence shown here is derived from an EMBL/GenBank/DDBJ whole genome shotgun (WGS) entry which is preliminary data.</text>
</comment>
<dbReference type="EMBL" id="JPOS01000075">
    <property type="protein sequence ID" value="KGE86734.1"/>
    <property type="molecule type" value="Genomic_DNA"/>
</dbReference>
<organism evidence="2 3">
    <name type="scientific">Phaeodactylibacter xiamenensis</name>
    <dbReference type="NCBI Taxonomy" id="1524460"/>
    <lineage>
        <taxon>Bacteria</taxon>
        <taxon>Pseudomonadati</taxon>
        <taxon>Bacteroidota</taxon>
        <taxon>Saprospiria</taxon>
        <taxon>Saprospirales</taxon>
        <taxon>Haliscomenobacteraceae</taxon>
        <taxon>Phaeodactylibacter</taxon>
    </lineage>
</organism>
<feature type="transmembrane region" description="Helical" evidence="1">
    <location>
        <begin position="172"/>
        <end position="196"/>
    </location>
</feature>
<evidence type="ECO:0000313" key="2">
    <source>
        <dbReference type="EMBL" id="KGE86734.1"/>
    </source>
</evidence>
<protein>
    <submittedName>
        <fullName evidence="2">Uncharacterized protein</fullName>
    </submittedName>
</protein>
<dbReference type="Proteomes" id="UP000029736">
    <property type="component" value="Unassembled WGS sequence"/>
</dbReference>
<evidence type="ECO:0000256" key="1">
    <source>
        <dbReference type="SAM" id="Phobius"/>
    </source>
</evidence>
<reference evidence="2 3" key="1">
    <citation type="journal article" date="2014" name="Int. J. Syst. Evol. Microbiol.">
        <title>Phaeodactylibacter xiamenensis gen. nov., sp. nov., a member of the family Saprospiraceae isolated from the marine alga Phaeodactylum tricornutum.</title>
        <authorList>
            <person name="Chen Z.Jr."/>
            <person name="Lei X."/>
            <person name="Lai Q."/>
            <person name="Li Y."/>
            <person name="Zhang B."/>
            <person name="Zhang J."/>
            <person name="Zhang H."/>
            <person name="Yang L."/>
            <person name="Zheng W."/>
            <person name="Tian Y."/>
            <person name="Yu Z."/>
            <person name="Xu H.Jr."/>
            <person name="Zheng T."/>
        </authorList>
    </citation>
    <scope>NUCLEOTIDE SEQUENCE [LARGE SCALE GENOMIC DNA]</scope>
    <source>
        <strain evidence="2 3">KD52</strain>
    </source>
</reference>
<gene>
    <name evidence="2" type="ORF">IX84_19890</name>
</gene>
<name>A0A098S318_9BACT</name>
<keyword evidence="3" id="KW-1185">Reference proteome</keyword>
<sequence>MLVQKRATFSENLFLLTDCSVIYTSFKPGTMKWKDIDYKEEAEQFRYTVVSFPAAVRFILKERVWEGFWTYGWFSRILTFVAILVGLNMIGDALEFFEGFNENAIALSFSGVTSFAQNLYDNSIGFLTDSGSRFLMLVLLEVIIFHASRQTLRLIAGRDSKAAFGDFLNAQIRMLIVSGFAWLMTLLVAIPVKVFFGVFEFLDFLKPGFLFVIEAFFLGFSVVDNYQEQYGLSINESFKQAKENLGINLAIGIVVRLLFWVPVLGPVVAPLIAAVAATIVMHEECDLESKVPLSEEMEAVA</sequence>
<keyword evidence="1" id="KW-0472">Membrane</keyword>
<feature type="transmembrane region" description="Helical" evidence="1">
    <location>
        <begin position="247"/>
        <end position="280"/>
    </location>
</feature>
<feature type="transmembrane region" description="Helical" evidence="1">
    <location>
        <begin position="208"/>
        <end position="226"/>
    </location>
</feature>
<accession>A0A098S318</accession>